<sequence length="193" mass="20918">MIHPDLERPPAAGMLLIAAPALTDPHFRRTVIYLVAHGADGTVGVVVNRPSETGVDAVLPAWAPHTTRPHIVYAGGPVQTNSAMCLGVCRPEIDARSLDDTIAVTGSVVLIDLDAEPARLVGSLLGMRIYAGRAGWENGQLTEEIEQEAWYVVPGHPTDLLVPAADDLWFTALRRQRWPASLAAYEPFDLERN</sequence>
<keyword evidence="4" id="KW-1185">Reference proteome</keyword>
<dbReference type="Gene3D" id="3.40.1740.10">
    <property type="entry name" value="VC0467-like"/>
    <property type="match status" value="1"/>
</dbReference>
<evidence type="ECO:0000256" key="1">
    <source>
        <dbReference type="ARBA" id="ARBA00009600"/>
    </source>
</evidence>
<evidence type="ECO:0000313" key="4">
    <source>
        <dbReference type="Proteomes" id="UP000663801"/>
    </source>
</evidence>
<evidence type="ECO:0000256" key="2">
    <source>
        <dbReference type="HAMAP-Rule" id="MF_00758"/>
    </source>
</evidence>
<dbReference type="AlphaFoldDB" id="A0A938YP38"/>
<gene>
    <name evidence="3" type="ORF">JL107_10085</name>
</gene>
<evidence type="ECO:0000313" key="3">
    <source>
        <dbReference type="EMBL" id="MBM9476794.1"/>
    </source>
</evidence>
<dbReference type="SUPFAM" id="SSF143456">
    <property type="entry name" value="VC0467-like"/>
    <property type="match status" value="1"/>
</dbReference>
<reference evidence="3" key="1">
    <citation type="submission" date="2021-01" db="EMBL/GenBank/DDBJ databases">
        <title>KCTC 19127 draft genome.</title>
        <authorList>
            <person name="An D."/>
        </authorList>
    </citation>
    <scope>NUCLEOTIDE SEQUENCE</scope>
    <source>
        <strain evidence="3">KCTC 19127</strain>
    </source>
</reference>
<accession>A0A938YP38</accession>
<dbReference type="Pfam" id="PF02622">
    <property type="entry name" value="DUF179"/>
    <property type="match status" value="1"/>
</dbReference>
<comment type="similarity">
    <text evidence="1 2">Belongs to the UPF0301 (AlgH) family.</text>
</comment>
<dbReference type="HAMAP" id="MF_00758">
    <property type="entry name" value="UPF0301"/>
    <property type="match status" value="1"/>
</dbReference>
<proteinExistence type="inferred from homology"/>
<dbReference type="GO" id="GO:0005829">
    <property type="term" value="C:cytosol"/>
    <property type="evidence" value="ECO:0007669"/>
    <property type="project" value="TreeGrafter"/>
</dbReference>
<dbReference type="PANTHER" id="PTHR30327">
    <property type="entry name" value="UNCHARACTERIZED PROTEIN YQGE"/>
    <property type="match status" value="1"/>
</dbReference>
<name>A0A938YP38_9ACTN</name>
<organism evidence="3 4">
    <name type="scientific">Nakamurella flavida</name>
    <dbReference type="NCBI Taxonomy" id="363630"/>
    <lineage>
        <taxon>Bacteria</taxon>
        <taxon>Bacillati</taxon>
        <taxon>Actinomycetota</taxon>
        <taxon>Actinomycetes</taxon>
        <taxon>Nakamurellales</taxon>
        <taxon>Nakamurellaceae</taxon>
        <taxon>Nakamurella</taxon>
    </lineage>
</organism>
<comment type="caution">
    <text evidence="3">The sequence shown here is derived from an EMBL/GenBank/DDBJ whole genome shotgun (WGS) entry which is preliminary data.</text>
</comment>
<dbReference type="EMBL" id="JAERWL010000008">
    <property type="protein sequence ID" value="MBM9476794.1"/>
    <property type="molecule type" value="Genomic_DNA"/>
</dbReference>
<protein>
    <recommendedName>
        <fullName evidence="2">UPF0301 protein JL107_10085</fullName>
    </recommendedName>
</protein>
<dbReference type="Proteomes" id="UP000663801">
    <property type="component" value="Unassembled WGS sequence"/>
</dbReference>
<dbReference type="InterPro" id="IPR003774">
    <property type="entry name" value="AlgH-like"/>
</dbReference>
<dbReference type="PANTHER" id="PTHR30327:SF1">
    <property type="entry name" value="UPF0301 PROTEIN YQGE"/>
    <property type="match status" value="1"/>
</dbReference>